<keyword evidence="4" id="KW-0539">Nucleus</keyword>
<proteinExistence type="predicted"/>
<dbReference type="SUPFAM" id="SSF101941">
    <property type="entry name" value="NAC domain"/>
    <property type="match status" value="1"/>
</dbReference>
<dbReference type="AlphaFoldDB" id="A0AAV0LFP8"/>
<sequence length="413" mass="47086">MNPNFTSVMEGAAESTATARAVGFRFHPRDDELVNYYLRYKLLGENTGSISIPEIKVYSFDPWELLGWMDNKLDEWIFYCYCPRHYKYVNSKRSNRTTKNGHWKPTGKVREVKMKRTKKKIGTKKTLVFYKKEEGSSKGIITQYVMHEYEYIADPNSPSKENFTLCKLKRKRDKRINKNDNKLDHRVTMHSSREQCHPISDVGKSNPSYKATLPNAFDCENQRPPLLGGNGCSSIVQTTCDSSEASRLVISDFGNQTSPSCEYSEANCMKISDFLTPITPPVKIDDYQVCREYSEASCLVACDLRSHVSPLKDDGCSSLVMPSKDLESHSIFENDKLYNLVDSVSGIHPHQTVQVEQPTPYEGELYNSAAPSLEAENEKLLENSFLTRTNFGDWVNSAFPEISQELIDLMVNY</sequence>
<dbReference type="EMBL" id="CAMGYJ010000006">
    <property type="protein sequence ID" value="CAI0432450.1"/>
    <property type="molecule type" value="Genomic_DNA"/>
</dbReference>
<dbReference type="PANTHER" id="PTHR31744">
    <property type="entry name" value="PROTEIN CUP-SHAPED COTYLEDON 2-RELATED"/>
    <property type="match status" value="1"/>
</dbReference>
<name>A0AAV0LFP8_9ROSI</name>
<evidence type="ECO:0000256" key="1">
    <source>
        <dbReference type="ARBA" id="ARBA00023015"/>
    </source>
</evidence>
<keyword evidence="3" id="KW-0804">Transcription</keyword>
<dbReference type="Proteomes" id="UP001154282">
    <property type="component" value="Unassembled WGS sequence"/>
</dbReference>
<dbReference type="GO" id="GO:0006355">
    <property type="term" value="P:regulation of DNA-templated transcription"/>
    <property type="evidence" value="ECO:0007669"/>
    <property type="project" value="InterPro"/>
</dbReference>
<accession>A0AAV0LFP8</accession>
<evidence type="ECO:0000259" key="5">
    <source>
        <dbReference type="PROSITE" id="PS51005"/>
    </source>
</evidence>
<dbReference type="GO" id="GO:0003677">
    <property type="term" value="F:DNA binding"/>
    <property type="evidence" value="ECO:0007669"/>
    <property type="project" value="UniProtKB-KW"/>
</dbReference>
<gene>
    <name evidence="6" type="ORF">LITE_LOCUS23453</name>
</gene>
<keyword evidence="7" id="KW-1185">Reference proteome</keyword>
<evidence type="ECO:0000313" key="7">
    <source>
        <dbReference type="Proteomes" id="UP001154282"/>
    </source>
</evidence>
<dbReference type="InterPro" id="IPR036093">
    <property type="entry name" value="NAC_dom_sf"/>
</dbReference>
<protein>
    <recommendedName>
        <fullName evidence="5">NAC domain-containing protein</fullName>
    </recommendedName>
</protein>
<dbReference type="InterPro" id="IPR003441">
    <property type="entry name" value="NAC-dom"/>
</dbReference>
<evidence type="ECO:0000313" key="6">
    <source>
        <dbReference type="EMBL" id="CAI0432450.1"/>
    </source>
</evidence>
<keyword evidence="1" id="KW-0805">Transcription regulation</keyword>
<organism evidence="6 7">
    <name type="scientific">Linum tenue</name>
    <dbReference type="NCBI Taxonomy" id="586396"/>
    <lineage>
        <taxon>Eukaryota</taxon>
        <taxon>Viridiplantae</taxon>
        <taxon>Streptophyta</taxon>
        <taxon>Embryophyta</taxon>
        <taxon>Tracheophyta</taxon>
        <taxon>Spermatophyta</taxon>
        <taxon>Magnoliopsida</taxon>
        <taxon>eudicotyledons</taxon>
        <taxon>Gunneridae</taxon>
        <taxon>Pentapetalae</taxon>
        <taxon>rosids</taxon>
        <taxon>fabids</taxon>
        <taxon>Malpighiales</taxon>
        <taxon>Linaceae</taxon>
        <taxon>Linum</taxon>
    </lineage>
</organism>
<dbReference type="PROSITE" id="PS51005">
    <property type="entry name" value="NAC"/>
    <property type="match status" value="1"/>
</dbReference>
<reference evidence="6" key="1">
    <citation type="submission" date="2022-08" db="EMBL/GenBank/DDBJ databases">
        <authorList>
            <person name="Gutierrez-Valencia J."/>
        </authorList>
    </citation>
    <scope>NUCLEOTIDE SEQUENCE</scope>
</reference>
<dbReference type="Pfam" id="PF02365">
    <property type="entry name" value="NAM"/>
    <property type="match status" value="1"/>
</dbReference>
<dbReference type="Gene3D" id="2.170.150.80">
    <property type="entry name" value="NAC domain"/>
    <property type="match status" value="1"/>
</dbReference>
<keyword evidence="2" id="KW-0238">DNA-binding</keyword>
<evidence type="ECO:0000256" key="4">
    <source>
        <dbReference type="ARBA" id="ARBA00023242"/>
    </source>
</evidence>
<comment type="caution">
    <text evidence="6">The sequence shown here is derived from an EMBL/GenBank/DDBJ whole genome shotgun (WGS) entry which is preliminary data.</text>
</comment>
<evidence type="ECO:0000256" key="3">
    <source>
        <dbReference type="ARBA" id="ARBA00023163"/>
    </source>
</evidence>
<evidence type="ECO:0000256" key="2">
    <source>
        <dbReference type="ARBA" id="ARBA00023125"/>
    </source>
</evidence>
<feature type="domain" description="NAC" evidence="5">
    <location>
        <begin position="20"/>
        <end position="171"/>
    </location>
</feature>